<keyword evidence="1" id="KW-0812">Transmembrane</keyword>
<dbReference type="EMBL" id="OCNH01000004">
    <property type="protein sequence ID" value="SOD94768.1"/>
    <property type="molecule type" value="Genomic_DNA"/>
</dbReference>
<sequence>MSRKTFRQLLEKYLRGECTPQEKQFVEHWYGLLETETGESGGELNMDELEGRLWNQIQKKMDTGEEPEQGRVRPLHAVRYRWLGVAASLLLIGGWFYVSQPIRNLLPGQALSTDEQTGWIDRSNTSAQPIEVRLEDGSLVQLSAKSTLRFPKHFAADKRAVFLTGDAFFSIQKMPSRPFYVHTGEVITKVLGTSFFVRTEAESGKVRVEVVTGRVTVYKQDSEKQTSANGVFLTPNQAATFFADEQHFVTGLVDAPKVIPSTEAEKKTVSLVFDDAPLADVLTQLEQTYGIAIELENDQQKSCPLTANLTDQPLYTQLDIICAALKSTYKIQGTTILISGKGCTE</sequence>
<dbReference type="InterPro" id="IPR006860">
    <property type="entry name" value="FecR"/>
</dbReference>
<evidence type="ECO:0000313" key="5">
    <source>
        <dbReference type="Proteomes" id="UP000219452"/>
    </source>
</evidence>
<name>A0A286GGY2_9BACT</name>
<evidence type="ECO:0000313" key="4">
    <source>
        <dbReference type="EMBL" id="SOD94768.1"/>
    </source>
</evidence>
<feature type="domain" description="Protein FecR C-terminal" evidence="3">
    <location>
        <begin position="271"/>
        <end position="338"/>
    </location>
</feature>
<dbReference type="RefSeq" id="WP_097128812.1">
    <property type="nucleotide sequence ID" value="NZ_OCNH01000004.1"/>
</dbReference>
<dbReference type="Proteomes" id="UP000219452">
    <property type="component" value="Unassembled WGS sequence"/>
</dbReference>
<dbReference type="Pfam" id="PF16344">
    <property type="entry name" value="FecR_C"/>
    <property type="match status" value="1"/>
</dbReference>
<reference evidence="5" key="1">
    <citation type="submission" date="2017-09" db="EMBL/GenBank/DDBJ databases">
        <authorList>
            <person name="Varghese N."/>
            <person name="Submissions S."/>
        </authorList>
    </citation>
    <scope>NUCLEOTIDE SEQUENCE [LARGE SCALE GENOMIC DNA]</scope>
    <source>
        <strain evidence="5">DSM 29961</strain>
    </source>
</reference>
<evidence type="ECO:0000256" key="1">
    <source>
        <dbReference type="SAM" id="Phobius"/>
    </source>
</evidence>
<evidence type="ECO:0000259" key="3">
    <source>
        <dbReference type="Pfam" id="PF16344"/>
    </source>
</evidence>
<organism evidence="4 5">
    <name type="scientific">Spirosoma fluviale</name>
    <dbReference type="NCBI Taxonomy" id="1597977"/>
    <lineage>
        <taxon>Bacteria</taxon>
        <taxon>Pseudomonadati</taxon>
        <taxon>Bacteroidota</taxon>
        <taxon>Cytophagia</taxon>
        <taxon>Cytophagales</taxon>
        <taxon>Cytophagaceae</taxon>
        <taxon>Spirosoma</taxon>
    </lineage>
</organism>
<proteinExistence type="predicted"/>
<dbReference type="Gene3D" id="3.55.50.30">
    <property type="match status" value="1"/>
</dbReference>
<dbReference type="PIRSF" id="PIRSF018266">
    <property type="entry name" value="FecR"/>
    <property type="match status" value="1"/>
</dbReference>
<gene>
    <name evidence="4" type="ORF">SAMN06269250_4633</name>
</gene>
<feature type="transmembrane region" description="Helical" evidence="1">
    <location>
        <begin position="80"/>
        <end position="98"/>
    </location>
</feature>
<dbReference type="Gene3D" id="2.60.120.1440">
    <property type="match status" value="1"/>
</dbReference>
<dbReference type="PANTHER" id="PTHR30273:SF2">
    <property type="entry name" value="PROTEIN FECR"/>
    <property type="match status" value="1"/>
</dbReference>
<accession>A0A286GGY2</accession>
<dbReference type="AlphaFoldDB" id="A0A286GGY2"/>
<evidence type="ECO:0000259" key="2">
    <source>
        <dbReference type="Pfam" id="PF04773"/>
    </source>
</evidence>
<keyword evidence="1" id="KW-0472">Membrane</keyword>
<keyword evidence="1" id="KW-1133">Transmembrane helix</keyword>
<dbReference type="InterPro" id="IPR032508">
    <property type="entry name" value="FecR_C"/>
</dbReference>
<keyword evidence="5" id="KW-1185">Reference proteome</keyword>
<dbReference type="InterPro" id="IPR012373">
    <property type="entry name" value="Ferrdict_sens_TM"/>
</dbReference>
<protein>
    <submittedName>
        <fullName evidence="4">FecR family protein</fullName>
    </submittedName>
</protein>
<dbReference type="OrthoDB" id="645173at2"/>
<dbReference type="PANTHER" id="PTHR30273">
    <property type="entry name" value="PERIPLASMIC SIGNAL SENSOR AND SIGMA FACTOR ACTIVATOR FECR-RELATED"/>
    <property type="match status" value="1"/>
</dbReference>
<dbReference type="GO" id="GO:0016989">
    <property type="term" value="F:sigma factor antagonist activity"/>
    <property type="evidence" value="ECO:0007669"/>
    <property type="project" value="TreeGrafter"/>
</dbReference>
<feature type="domain" description="FecR protein" evidence="2">
    <location>
        <begin position="127"/>
        <end position="215"/>
    </location>
</feature>
<dbReference type="Pfam" id="PF04773">
    <property type="entry name" value="FecR"/>
    <property type="match status" value="1"/>
</dbReference>